<dbReference type="KEGG" id="apuu:APUU_12326A"/>
<sequence>MAMLVACDPCRQRKRKCDRQSPCGRCSKQARRCCYPPHSLPDEHSVNQLWVVVSSQLYQSWAIHSPDVPTFYPIASRWYMPRLVNQFVEGLGACRLPQVDDHSTAHHIRTHWMQGALSEPCLFHATLYAGSSNSDLQEGKSQSWITLYHQNEAVRLLNERLSDLKFAADDKTILAILSLAIFANMNGDRGTADIHIEGIRKLVDMRGGRDQLGCDGIVAGLIQMNNIIYHIVFDLDPTAFLTLPAPVGLEDRILHPSKALSIPGVRHILNMFEHLRTFKLDYQTNTANHPQAHEYSKSTTNNDDPFFHCCYLAVTIFYLIVHAKPHDPTNSIKIDFLTSELQASLALVNIELWITQIPALLSWVCLTGAAASDSTERRIWFYIQQASAARVLDIKTGPAYLDDVWAHFYWLRMMRLRPLTSAVEEIPQL</sequence>
<dbReference type="PANTHER" id="PTHR37540">
    <property type="entry name" value="TRANSCRIPTION FACTOR (ACR-2), PUTATIVE-RELATED-RELATED"/>
    <property type="match status" value="1"/>
</dbReference>
<evidence type="ECO:0000313" key="7">
    <source>
        <dbReference type="Proteomes" id="UP000654913"/>
    </source>
</evidence>
<evidence type="ECO:0000256" key="3">
    <source>
        <dbReference type="ARBA" id="ARBA00023163"/>
    </source>
</evidence>
<reference evidence="6" key="2">
    <citation type="submission" date="2021-02" db="EMBL/GenBank/DDBJ databases">
        <title>Aspergillus puulaauensis MK2 genome sequence.</title>
        <authorList>
            <person name="Futagami T."/>
            <person name="Mori K."/>
            <person name="Kadooka C."/>
            <person name="Tanaka T."/>
        </authorList>
    </citation>
    <scope>NUCLEOTIDE SEQUENCE</scope>
    <source>
        <strain evidence="6">MK2</strain>
    </source>
</reference>
<dbReference type="InterPro" id="IPR021858">
    <property type="entry name" value="Fun_TF"/>
</dbReference>
<dbReference type="PANTHER" id="PTHR37540:SF5">
    <property type="entry name" value="TRANSCRIPTION FACTOR DOMAIN-CONTAINING PROTEIN"/>
    <property type="match status" value="1"/>
</dbReference>
<dbReference type="Proteomes" id="UP000654913">
    <property type="component" value="Chromosome 1"/>
</dbReference>
<keyword evidence="1" id="KW-0805">Transcription regulation</keyword>
<reference evidence="6" key="1">
    <citation type="submission" date="2021-01" db="EMBL/GenBank/DDBJ databases">
        <authorList>
            <consortium name="Aspergillus puulaauensis MK2 genome sequencing consortium"/>
            <person name="Kazuki M."/>
            <person name="Futagami T."/>
        </authorList>
    </citation>
    <scope>NUCLEOTIDE SEQUENCE</scope>
    <source>
        <strain evidence="6">MK2</strain>
    </source>
</reference>
<gene>
    <name evidence="6" type="ORF">APUU_12326A</name>
</gene>
<dbReference type="EMBL" id="AP024443">
    <property type="protein sequence ID" value="BCS19498.1"/>
    <property type="molecule type" value="Genomic_DNA"/>
</dbReference>
<dbReference type="Pfam" id="PF11951">
    <property type="entry name" value="Fungal_trans_2"/>
    <property type="match status" value="1"/>
</dbReference>
<dbReference type="GO" id="GO:0008270">
    <property type="term" value="F:zinc ion binding"/>
    <property type="evidence" value="ECO:0007669"/>
    <property type="project" value="InterPro"/>
</dbReference>
<keyword evidence="3" id="KW-0804">Transcription</keyword>
<dbReference type="Pfam" id="PF00172">
    <property type="entry name" value="Zn_clus"/>
    <property type="match status" value="1"/>
</dbReference>
<evidence type="ECO:0000259" key="5">
    <source>
        <dbReference type="PROSITE" id="PS50048"/>
    </source>
</evidence>
<dbReference type="InterPro" id="IPR001138">
    <property type="entry name" value="Zn2Cys6_DnaBD"/>
</dbReference>
<evidence type="ECO:0000256" key="4">
    <source>
        <dbReference type="ARBA" id="ARBA00023242"/>
    </source>
</evidence>
<dbReference type="PROSITE" id="PS00463">
    <property type="entry name" value="ZN2_CY6_FUNGAL_1"/>
    <property type="match status" value="1"/>
</dbReference>
<dbReference type="Gene3D" id="4.10.240.10">
    <property type="entry name" value="Zn(2)-C6 fungal-type DNA-binding domain"/>
    <property type="match status" value="1"/>
</dbReference>
<accession>A0A7R7XDZ5</accession>
<dbReference type="CDD" id="cd00067">
    <property type="entry name" value="GAL4"/>
    <property type="match status" value="1"/>
</dbReference>
<keyword evidence="2" id="KW-0238">DNA-binding</keyword>
<dbReference type="InterPro" id="IPR036864">
    <property type="entry name" value="Zn2-C6_fun-type_DNA-bd_sf"/>
</dbReference>
<evidence type="ECO:0000256" key="1">
    <source>
        <dbReference type="ARBA" id="ARBA00023015"/>
    </source>
</evidence>
<dbReference type="OrthoDB" id="4159781at2759"/>
<dbReference type="RefSeq" id="XP_041551692.1">
    <property type="nucleotide sequence ID" value="XM_041698515.1"/>
</dbReference>
<protein>
    <recommendedName>
        <fullName evidence="5">Zn(2)-C6 fungal-type domain-containing protein</fullName>
    </recommendedName>
</protein>
<dbReference type="GeneID" id="64969503"/>
<organism evidence="6 7">
    <name type="scientific">Aspergillus puulaauensis</name>
    <dbReference type="NCBI Taxonomy" id="1220207"/>
    <lineage>
        <taxon>Eukaryota</taxon>
        <taxon>Fungi</taxon>
        <taxon>Dikarya</taxon>
        <taxon>Ascomycota</taxon>
        <taxon>Pezizomycotina</taxon>
        <taxon>Eurotiomycetes</taxon>
        <taxon>Eurotiomycetidae</taxon>
        <taxon>Eurotiales</taxon>
        <taxon>Aspergillaceae</taxon>
        <taxon>Aspergillus</taxon>
    </lineage>
</organism>
<dbReference type="PROSITE" id="PS50048">
    <property type="entry name" value="ZN2_CY6_FUNGAL_2"/>
    <property type="match status" value="1"/>
</dbReference>
<proteinExistence type="predicted"/>
<evidence type="ECO:0000313" key="6">
    <source>
        <dbReference type="EMBL" id="BCS19498.1"/>
    </source>
</evidence>
<evidence type="ECO:0000256" key="2">
    <source>
        <dbReference type="ARBA" id="ARBA00023125"/>
    </source>
</evidence>
<feature type="domain" description="Zn(2)-C6 fungal-type" evidence="5">
    <location>
        <begin position="6"/>
        <end position="35"/>
    </location>
</feature>
<keyword evidence="4" id="KW-0539">Nucleus</keyword>
<dbReference type="SMART" id="SM00066">
    <property type="entry name" value="GAL4"/>
    <property type="match status" value="1"/>
</dbReference>
<dbReference type="AlphaFoldDB" id="A0A7R7XDZ5"/>
<dbReference type="SUPFAM" id="SSF57701">
    <property type="entry name" value="Zn2/Cys6 DNA-binding domain"/>
    <property type="match status" value="1"/>
</dbReference>
<dbReference type="GO" id="GO:0000981">
    <property type="term" value="F:DNA-binding transcription factor activity, RNA polymerase II-specific"/>
    <property type="evidence" value="ECO:0007669"/>
    <property type="project" value="InterPro"/>
</dbReference>
<dbReference type="GO" id="GO:0003677">
    <property type="term" value="F:DNA binding"/>
    <property type="evidence" value="ECO:0007669"/>
    <property type="project" value="UniProtKB-KW"/>
</dbReference>
<keyword evidence="7" id="KW-1185">Reference proteome</keyword>
<name>A0A7R7XDZ5_9EURO</name>